<dbReference type="EMBL" id="JQCR01000002">
    <property type="protein sequence ID" value="KGE20137.1"/>
    <property type="molecule type" value="Genomic_DNA"/>
</dbReference>
<dbReference type="SUPFAM" id="SSF55166">
    <property type="entry name" value="Hedgehog/DD-peptidase"/>
    <property type="match status" value="1"/>
</dbReference>
<evidence type="ECO:0000259" key="1">
    <source>
        <dbReference type="Pfam" id="PF02557"/>
    </source>
</evidence>
<reference evidence="2 3" key="1">
    <citation type="submission" date="2014-08" db="EMBL/GenBank/DDBJ databases">
        <authorList>
            <person name="den Bakker H.C."/>
        </authorList>
    </citation>
    <scope>NUCLEOTIDE SEQUENCE [LARGE SCALE GENOMIC DNA]</scope>
    <source>
        <strain evidence="2 3">DSM 18334</strain>
    </source>
</reference>
<protein>
    <recommendedName>
        <fullName evidence="1">D-alanyl-D-alanine carboxypeptidase-like core domain-containing protein</fullName>
    </recommendedName>
</protein>
<dbReference type="Gene3D" id="3.30.200.180">
    <property type="match status" value="1"/>
</dbReference>
<dbReference type="GO" id="GO:0008233">
    <property type="term" value="F:peptidase activity"/>
    <property type="evidence" value="ECO:0007669"/>
    <property type="project" value="InterPro"/>
</dbReference>
<dbReference type="PANTHER" id="PTHR34385">
    <property type="entry name" value="D-ALANYL-D-ALANINE CARBOXYPEPTIDASE"/>
    <property type="match status" value="1"/>
</dbReference>
<sequence>MKKWGFFIFIVLLLGYAVILTTEYFGQQQENTLKDYGDQGISQQNYKTIKIVPKDQVYQGDLLLVNKDHPVHQEGVKSDIVNLFEDKDLTQGYVLLDHNIELSKHVAQEFQRMVQAADQEGINHFLISSGYRDFERQDELYREKGTDYALPAGYSEHNLGLSLDIGSTQTEMSKADEGEWLQNNAWKYGFILRYPKNKAELTGIQYEPWHFRYVGLPHSAIMQDNNLVMEQYSDFLKEKKRLSTVVEGEEYNVYYYSMSQDILRVPENGQYEISGNNTNGIIVTVKN</sequence>
<organism evidence="2 3">
    <name type="scientific">Paenibacillus wynnii</name>
    <dbReference type="NCBI Taxonomy" id="268407"/>
    <lineage>
        <taxon>Bacteria</taxon>
        <taxon>Bacillati</taxon>
        <taxon>Bacillota</taxon>
        <taxon>Bacilli</taxon>
        <taxon>Bacillales</taxon>
        <taxon>Paenibacillaceae</taxon>
        <taxon>Paenibacillus</taxon>
    </lineage>
</organism>
<dbReference type="InterPro" id="IPR058193">
    <property type="entry name" value="VanY/YodJ_core_dom"/>
</dbReference>
<proteinExistence type="predicted"/>
<dbReference type="Pfam" id="PF02557">
    <property type="entry name" value="VanY"/>
    <property type="match status" value="1"/>
</dbReference>
<name>A0A098MF15_9BACL</name>
<dbReference type="MEROPS" id="M15.010"/>
<comment type="caution">
    <text evidence="2">The sequence shown here is derived from an EMBL/GenBank/DDBJ whole genome shotgun (WGS) entry which is preliminary data.</text>
</comment>
<dbReference type="Proteomes" id="UP000029734">
    <property type="component" value="Unassembled WGS sequence"/>
</dbReference>
<dbReference type="OrthoDB" id="9792074at2"/>
<dbReference type="InterPro" id="IPR003709">
    <property type="entry name" value="VanY-like_core_dom"/>
</dbReference>
<evidence type="ECO:0000313" key="3">
    <source>
        <dbReference type="Proteomes" id="UP000029734"/>
    </source>
</evidence>
<dbReference type="eggNOG" id="COG1876">
    <property type="taxonomic scope" value="Bacteria"/>
</dbReference>
<dbReference type="STRING" id="268407.PWYN_12960"/>
<accession>A0A098MF15</accession>
<evidence type="ECO:0000313" key="2">
    <source>
        <dbReference type="EMBL" id="KGE20137.1"/>
    </source>
</evidence>
<gene>
    <name evidence="2" type="ORF">PWYN_12960</name>
</gene>
<dbReference type="InterPro" id="IPR009045">
    <property type="entry name" value="Zn_M74/Hedgehog-like"/>
</dbReference>
<dbReference type="CDD" id="cd14852">
    <property type="entry name" value="LD-carboxypeptidase"/>
    <property type="match status" value="1"/>
</dbReference>
<reference evidence="2 3" key="2">
    <citation type="submission" date="2014-10" db="EMBL/GenBank/DDBJ databases">
        <title>Comparative genomics of the Paenibacillus odorifer group.</title>
        <authorList>
            <person name="Tsai Y.-C."/>
            <person name="Martin N."/>
            <person name="Korlach J."/>
            <person name="Wiedmann M."/>
        </authorList>
    </citation>
    <scope>NUCLEOTIDE SEQUENCE [LARGE SCALE GENOMIC DNA]</scope>
    <source>
        <strain evidence="2 3">DSM 18334</strain>
    </source>
</reference>
<dbReference type="GO" id="GO:0006508">
    <property type="term" value="P:proteolysis"/>
    <property type="evidence" value="ECO:0007669"/>
    <property type="project" value="InterPro"/>
</dbReference>
<dbReference type="InterPro" id="IPR052179">
    <property type="entry name" value="DD-CPase-like"/>
</dbReference>
<keyword evidence="3" id="KW-1185">Reference proteome</keyword>
<feature type="domain" description="D-alanyl-D-alanine carboxypeptidase-like core" evidence="1">
    <location>
        <begin position="100"/>
        <end position="215"/>
    </location>
</feature>
<dbReference type="PANTHER" id="PTHR34385:SF1">
    <property type="entry name" value="PEPTIDOGLYCAN L-ALANYL-D-GLUTAMATE ENDOPEPTIDASE CWLK"/>
    <property type="match status" value="1"/>
</dbReference>
<dbReference type="Gene3D" id="3.30.1380.10">
    <property type="match status" value="1"/>
</dbReference>
<dbReference type="AlphaFoldDB" id="A0A098MF15"/>